<organism evidence="2 3">
    <name type="scientific">Allopseudospirillum japonicum</name>
    <dbReference type="NCBI Taxonomy" id="64971"/>
    <lineage>
        <taxon>Bacteria</taxon>
        <taxon>Pseudomonadati</taxon>
        <taxon>Pseudomonadota</taxon>
        <taxon>Gammaproteobacteria</taxon>
        <taxon>Oceanospirillales</taxon>
        <taxon>Oceanospirillaceae</taxon>
        <taxon>Allopseudospirillum</taxon>
    </lineage>
</organism>
<dbReference type="STRING" id="64971.SAMN05421831_102146"/>
<dbReference type="PANTHER" id="PTHR35368:SF1">
    <property type="entry name" value="HYDROPEROXIDE REDUCTASE"/>
    <property type="match status" value="1"/>
</dbReference>
<dbReference type="InterPro" id="IPR036102">
    <property type="entry name" value="OsmC/Ohrsf"/>
</dbReference>
<keyword evidence="1" id="KW-0472">Membrane</keyword>
<evidence type="ECO:0000256" key="1">
    <source>
        <dbReference type="SAM" id="Phobius"/>
    </source>
</evidence>
<dbReference type="InterPro" id="IPR015946">
    <property type="entry name" value="KH_dom-like_a/b"/>
</dbReference>
<dbReference type="AlphaFoldDB" id="A0A1H6QRK8"/>
<dbReference type="Gene3D" id="3.30.300.20">
    <property type="match status" value="1"/>
</dbReference>
<dbReference type="PANTHER" id="PTHR35368">
    <property type="entry name" value="HYDROPEROXIDE REDUCTASE"/>
    <property type="match status" value="1"/>
</dbReference>
<dbReference type="Proteomes" id="UP000242999">
    <property type="component" value="Unassembled WGS sequence"/>
</dbReference>
<evidence type="ECO:0000313" key="3">
    <source>
        <dbReference type="Proteomes" id="UP000242999"/>
    </source>
</evidence>
<keyword evidence="1" id="KW-0812">Transmembrane</keyword>
<accession>A0A1H6QRK8</accession>
<sequence length="150" mass="16381">MSSKLKSTQIQARLGSNQQVLVQADEHELIIDQPKAAGGDDQGPTPLQMMFAALAGCIGTIGRLVAMQEKITLRDMHMRISGDLDVMVLLGRNTEDRAGFQSICIEVDVDADLTDEEKLAFLHKVESRCPVSDNLAATTPIELSLARFDQ</sequence>
<dbReference type="InterPro" id="IPR003718">
    <property type="entry name" value="OsmC/Ohr_fam"/>
</dbReference>
<dbReference type="OrthoDB" id="9789573at2"/>
<keyword evidence="1" id="KW-1133">Transmembrane helix</keyword>
<gene>
    <name evidence="2" type="ORF">SAMN05421831_102146</name>
</gene>
<dbReference type="Pfam" id="PF02566">
    <property type="entry name" value="OsmC"/>
    <property type="match status" value="1"/>
</dbReference>
<keyword evidence="3" id="KW-1185">Reference proteome</keyword>
<evidence type="ECO:0000313" key="2">
    <source>
        <dbReference type="EMBL" id="SEI46331.1"/>
    </source>
</evidence>
<name>A0A1H6QRK8_9GAMM</name>
<proteinExistence type="predicted"/>
<reference evidence="3" key="1">
    <citation type="submission" date="2016-10" db="EMBL/GenBank/DDBJ databases">
        <authorList>
            <person name="Varghese N."/>
            <person name="Submissions S."/>
        </authorList>
    </citation>
    <scope>NUCLEOTIDE SEQUENCE [LARGE SCALE GENOMIC DNA]</scope>
    <source>
        <strain evidence="3">DSM 7165</strain>
    </source>
</reference>
<dbReference type="SUPFAM" id="SSF82784">
    <property type="entry name" value="OsmC-like"/>
    <property type="match status" value="1"/>
</dbReference>
<dbReference type="EMBL" id="FNYH01000002">
    <property type="protein sequence ID" value="SEI46331.1"/>
    <property type="molecule type" value="Genomic_DNA"/>
</dbReference>
<feature type="transmembrane region" description="Helical" evidence="1">
    <location>
        <begin position="47"/>
        <end position="66"/>
    </location>
</feature>
<dbReference type="RefSeq" id="WP_093308492.1">
    <property type="nucleotide sequence ID" value="NZ_FNYH01000002.1"/>
</dbReference>
<dbReference type="InterPro" id="IPR052924">
    <property type="entry name" value="OsmC/Ohr_hydroprdx_reductase"/>
</dbReference>
<protein>
    <submittedName>
        <fullName evidence="2">Uncharacterized OsmC-related protein</fullName>
    </submittedName>
</protein>